<protein>
    <submittedName>
        <fullName evidence="1">Uncharacterized protein</fullName>
    </submittedName>
</protein>
<proteinExistence type="predicted"/>
<dbReference type="EMBL" id="CM051394">
    <property type="protein sequence ID" value="KAJ4729893.1"/>
    <property type="molecule type" value="Genomic_DNA"/>
</dbReference>
<reference evidence="1 2" key="1">
    <citation type="journal article" date="2023" name="Science">
        <title>Complex scaffold remodeling in plant triterpene biosynthesis.</title>
        <authorList>
            <person name="De La Pena R."/>
            <person name="Hodgson H."/>
            <person name="Liu J.C."/>
            <person name="Stephenson M.J."/>
            <person name="Martin A.C."/>
            <person name="Owen C."/>
            <person name="Harkess A."/>
            <person name="Leebens-Mack J."/>
            <person name="Jimenez L.E."/>
            <person name="Osbourn A."/>
            <person name="Sattely E.S."/>
        </authorList>
    </citation>
    <scope>NUCLEOTIDE SEQUENCE [LARGE SCALE GENOMIC DNA]</scope>
    <source>
        <strain evidence="2">cv. JPN11</strain>
        <tissue evidence="1">Leaf</tissue>
    </source>
</reference>
<feature type="non-terminal residue" evidence="1">
    <location>
        <position position="1"/>
    </location>
</feature>
<evidence type="ECO:0000313" key="1">
    <source>
        <dbReference type="EMBL" id="KAJ4729893.1"/>
    </source>
</evidence>
<organism evidence="1 2">
    <name type="scientific">Melia azedarach</name>
    <name type="common">Chinaberry tree</name>
    <dbReference type="NCBI Taxonomy" id="155640"/>
    <lineage>
        <taxon>Eukaryota</taxon>
        <taxon>Viridiplantae</taxon>
        <taxon>Streptophyta</taxon>
        <taxon>Embryophyta</taxon>
        <taxon>Tracheophyta</taxon>
        <taxon>Spermatophyta</taxon>
        <taxon>Magnoliopsida</taxon>
        <taxon>eudicotyledons</taxon>
        <taxon>Gunneridae</taxon>
        <taxon>Pentapetalae</taxon>
        <taxon>rosids</taxon>
        <taxon>malvids</taxon>
        <taxon>Sapindales</taxon>
        <taxon>Meliaceae</taxon>
        <taxon>Melia</taxon>
    </lineage>
</organism>
<gene>
    <name evidence="1" type="ORF">OWV82_002600</name>
</gene>
<evidence type="ECO:0000313" key="2">
    <source>
        <dbReference type="Proteomes" id="UP001164539"/>
    </source>
</evidence>
<sequence>NGRVSVNPNPKMMLSTAFPSSHQTLKPPLFPHLKINSLSRLSLQTPNQIVPSSFCFANSHSLQPRQTSSCLGFSGNKRFGFLFNRQLRFSVNADKGGNVESKNNIDEVDRLARSESTMPERFRYLTKEAPDPPVRWPWFVALAFLVYTWRAVLFELSNWTKGALAVVRFVGYLLKFVLALIFHFIGDPITSFIRCVETAIYAVRAFYSGIVAYTPIGELTLVIMLASAVLAIAEATVPNAVSNQPYLLTLSGIIGYAAVGGHISEPFFWTLLLGMYGFARLIKKRDHVTSALPVAAVLAAVGEPWVRVMTMASYLALAIFHHSKKLSKGNEEVEVLATERKVPLPLFGAALAIGIRVAAKWAGYRHLTWMVV</sequence>
<keyword evidence="2" id="KW-1185">Reference proteome</keyword>
<accession>A0ACC1Z3Q0</accession>
<name>A0ACC1Z3Q0_MELAZ</name>
<comment type="caution">
    <text evidence="1">The sequence shown here is derived from an EMBL/GenBank/DDBJ whole genome shotgun (WGS) entry which is preliminary data.</text>
</comment>
<dbReference type="Proteomes" id="UP001164539">
    <property type="component" value="Chromosome 1"/>
</dbReference>